<dbReference type="Proteomes" id="UP000626092">
    <property type="component" value="Unassembled WGS sequence"/>
</dbReference>
<name>A0A834LDG3_RHOSS</name>
<sequence length="91" mass="10420">MYVQNMRKMSHTKKTNHMGSGNRIEVDDQPIMMNRVDMDSVHVGVLNDQIGVDEEEDDSDAFINDDDDMIDVQTSDDELSDESLYCDSEDE</sequence>
<comment type="caution">
    <text evidence="2">The sequence shown here is derived from an EMBL/GenBank/DDBJ whole genome shotgun (WGS) entry which is preliminary data.</text>
</comment>
<dbReference type="OrthoDB" id="10520086at2759"/>
<accession>A0A834LDG3</accession>
<evidence type="ECO:0000256" key="1">
    <source>
        <dbReference type="SAM" id="MobiDB-lite"/>
    </source>
</evidence>
<evidence type="ECO:0000313" key="3">
    <source>
        <dbReference type="Proteomes" id="UP000626092"/>
    </source>
</evidence>
<gene>
    <name evidence="2" type="ORF">RHSIM_Rhsim10G0150800</name>
</gene>
<reference evidence="2" key="1">
    <citation type="submission" date="2019-11" db="EMBL/GenBank/DDBJ databases">
        <authorList>
            <person name="Liu Y."/>
            <person name="Hou J."/>
            <person name="Li T.-Q."/>
            <person name="Guan C.-H."/>
            <person name="Wu X."/>
            <person name="Wu H.-Z."/>
            <person name="Ling F."/>
            <person name="Zhang R."/>
            <person name="Shi X.-G."/>
            <person name="Ren J.-P."/>
            <person name="Chen E.-F."/>
            <person name="Sun J.-M."/>
        </authorList>
    </citation>
    <scope>NUCLEOTIDE SEQUENCE</scope>
    <source>
        <strain evidence="2">Adult_tree_wgs_1</strain>
        <tissue evidence="2">Leaves</tissue>
    </source>
</reference>
<keyword evidence="3" id="KW-1185">Reference proteome</keyword>
<dbReference type="EMBL" id="WJXA01000010">
    <property type="protein sequence ID" value="KAF7130592.1"/>
    <property type="molecule type" value="Genomic_DNA"/>
</dbReference>
<proteinExistence type="predicted"/>
<dbReference type="AlphaFoldDB" id="A0A834LDG3"/>
<organism evidence="2 3">
    <name type="scientific">Rhododendron simsii</name>
    <name type="common">Sims's rhododendron</name>
    <dbReference type="NCBI Taxonomy" id="118357"/>
    <lineage>
        <taxon>Eukaryota</taxon>
        <taxon>Viridiplantae</taxon>
        <taxon>Streptophyta</taxon>
        <taxon>Embryophyta</taxon>
        <taxon>Tracheophyta</taxon>
        <taxon>Spermatophyta</taxon>
        <taxon>Magnoliopsida</taxon>
        <taxon>eudicotyledons</taxon>
        <taxon>Gunneridae</taxon>
        <taxon>Pentapetalae</taxon>
        <taxon>asterids</taxon>
        <taxon>Ericales</taxon>
        <taxon>Ericaceae</taxon>
        <taxon>Ericoideae</taxon>
        <taxon>Rhodoreae</taxon>
        <taxon>Rhododendron</taxon>
    </lineage>
</organism>
<evidence type="ECO:0000313" key="2">
    <source>
        <dbReference type="EMBL" id="KAF7130592.1"/>
    </source>
</evidence>
<protein>
    <submittedName>
        <fullName evidence="2">Uncharacterized protein</fullName>
    </submittedName>
</protein>
<feature type="region of interest" description="Disordered" evidence="1">
    <location>
        <begin position="1"/>
        <end position="25"/>
    </location>
</feature>